<comment type="catalytic activity">
    <reaction evidence="1">
        <text>ATP + protein L-histidine = ADP + protein N-phospho-L-histidine.</text>
        <dbReference type="EC" id="2.7.13.3"/>
    </reaction>
</comment>
<dbReference type="InterPro" id="IPR003660">
    <property type="entry name" value="HAMP_dom"/>
</dbReference>
<evidence type="ECO:0000256" key="11">
    <source>
        <dbReference type="ARBA" id="ARBA00022989"/>
    </source>
</evidence>
<dbReference type="CDD" id="cd06225">
    <property type="entry name" value="HAMP"/>
    <property type="match status" value="1"/>
</dbReference>
<dbReference type="AlphaFoldDB" id="A0A9D2KBU5"/>
<evidence type="ECO:0000256" key="6">
    <source>
        <dbReference type="ARBA" id="ARBA00022679"/>
    </source>
</evidence>
<dbReference type="InterPro" id="IPR036890">
    <property type="entry name" value="HATPase_C_sf"/>
</dbReference>
<evidence type="ECO:0000313" key="18">
    <source>
        <dbReference type="Proteomes" id="UP000824176"/>
    </source>
</evidence>
<dbReference type="FunFam" id="3.30.565.10:FF:000006">
    <property type="entry name" value="Sensor histidine kinase WalK"/>
    <property type="match status" value="1"/>
</dbReference>
<dbReference type="CDD" id="cd00075">
    <property type="entry name" value="HATPase"/>
    <property type="match status" value="1"/>
</dbReference>
<evidence type="ECO:0000256" key="4">
    <source>
        <dbReference type="ARBA" id="ARBA00022475"/>
    </source>
</evidence>
<evidence type="ECO:0000256" key="2">
    <source>
        <dbReference type="ARBA" id="ARBA00004651"/>
    </source>
</evidence>
<keyword evidence="8" id="KW-0547">Nucleotide-binding</keyword>
<evidence type="ECO:0000256" key="12">
    <source>
        <dbReference type="ARBA" id="ARBA00023012"/>
    </source>
</evidence>
<keyword evidence="11 14" id="KW-1133">Transmembrane helix</keyword>
<dbReference type="InterPro" id="IPR003594">
    <property type="entry name" value="HATPase_dom"/>
</dbReference>
<dbReference type="SMART" id="SM00387">
    <property type="entry name" value="HATPase_c"/>
    <property type="match status" value="1"/>
</dbReference>
<name>A0A9D2KBU5_9BACT</name>
<dbReference type="InterPro" id="IPR036097">
    <property type="entry name" value="HisK_dim/P_sf"/>
</dbReference>
<dbReference type="PROSITE" id="PS50109">
    <property type="entry name" value="HIS_KIN"/>
    <property type="match status" value="1"/>
</dbReference>
<dbReference type="Pfam" id="PF00672">
    <property type="entry name" value="HAMP"/>
    <property type="match status" value="1"/>
</dbReference>
<evidence type="ECO:0000313" key="17">
    <source>
        <dbReference type="EMBL" id="HIZ89137.1"/>
    </source>
</evidence>
<dbReference type="SUPFAM" id="SSF47384">
    <property type="entry name" value="Homodimeric domain of signal transducing histidine kinase"/>
    <property type="match status" value="1"/>
</dbReference>
<feature type="transmembrane region" description="Helical" evidence="14">
    <location>
        <begin position="151"/>
        <end position="173"/>
    </location>
</feature>
<reference evidence="17" key="2">
    <citation type="submission" date="2021-04" db="EMBL/GenBank/DDBJ databases">
        <authorList>
            <person name="Gilroy R."/>
        </authorList>
    </citation>
    <scope>NUCLEOTIDE SEQUENCE</scope>
    <source>
        <strain evidence="17">ChiW4-1371</strain>
    </source>
</reference>
<dbReference type="Pfam" id="PF02518">
    <property type="entry name" value="HATPase_c"/>
    <property type="match status" value="1"/>
</dbReference>
<evidence type="ECO:0000256" key="14">
    <source>
        <dbReference type="SAM" id="Phobius"/>
    </source>
</evidence>
<dbReference type="EC" id="2.7.13.3" evidence="3"/>
<dbReference type="Gene3D" id="1.10.287.130">
    <property type="match status" value="1"/>
</dbReference>
<evidence type="ECO:0000256" key="8">
    <source>
        <dbReference type="ARBA" id="ARBA00022741"/>
    </source>
</evidence>
<feature type="domain" description="Histidine kinase" evidence="15">
    <location>
        <begin position="236"/>
        <end position="445"/>
    </location>
</feature>
<dbReference type="Pfam" id="PF00512">
    <property type="entry name" value="HisKA"/>
    <property type="match status" value="1"/>
</dbReference>
<dbReference type="Proteomes" id="UP000824176">
    <property type="component" value="Unassembled WGS sequence"/>
</dbReference>
<accession>A0A9D2KBU5</accession>
<keyword evidence="6" id="KW-0808">Transferase</keyword>
<gene>
    <name evidence="17" type="ORF">H9804_04270</name>
</gene>
<keyword evidence="7 14" id="KW-0812">Transmembrane</keyword>
<dbReference type="Gene3D" id="6.10.340.10">
    <property type="match status" value="1"/>
</dbReference>
<dbReference type="PROSITE" id="PS50885">
    <property type="entry name" value="HAMP"/>
    <property type="match status" value="1"/>
</dbReference>
<dbReference type="CDD" id="cd00082">
    <property type="entry name" value="HisKA"/>
    <property type="match status" value="1"/>
</dbReference>
<evidence type="ECO:0000256" key="3">
    <source>
        <dbReference type="ARBA" id="ARBA00012438"/>
    </source>
</evidence>
<keyword evidence="5" id="KW-0597">Phosphoprotein</keyword>
<feature type="domain" description="HAMP" evidence="16">
    <location>
        <begin position="175"/>
        <end position="228"/>
    </location>
</feature>
<dbReference type="InterPro" id="IPR004358">
    <property type="entry name" value="Sig_transdc_His_kin-like_C"/>
</dbReference>
<keyword evidence="4" id="KW-1003">Cell membrane</keyword>
<evidence type="ECO:0000259" key="16">
    <source>
        <dbReference type="PROSITE" id="PS50885"/>
    </source>
</evidence>
<dbReference type="InterPro" id="IPR005467">
    <property type="entry name" value="His_kinase_dom"/>
</dbReference>
<dbReference type="GO" id="GO:0005886">
    <property type="term" value="C:plasma membrane"/>
    <property type="evidence" value="ECO:0007669"/>
    <property type="project" value="UniProtKB-SubCell"/>
</dbReference>
<keyword evidence="9 17" id="KW-0418">Kinase</keyword>
<keyword evidence="12" id="KW-0902">Two-component regulatory system</keyword>
<evidence type="ECO:0000256" key="5">
    <source>
        <dbReference type="ARBA" id="ARBA00022553"/>
    </source>
</evidence>
<dbReference type="SUPFAM" id="SSF55874">
    <property type="entry name" value="ATPase domain of HSP90 chaperone/DNA topoisomerase II/histidine kinase"/>
    <property type="match status" value="1"/>
</dbReference>
<evidence type="ECO:0000256" key="7">
    <source>
        <dbReference type="ARBA" id="ARBA00022692"/>
    </source>
</evidence>
<evidence type="ECO:0000256" key="1">
    <source>
        <dbReference type="ARBA" id="ARBA00000085"/>
    </source>
</evidence>
<sequence>MKLSIKKQFLLLFLLVTIISLTILSFMLRTTVDSCFYDYKWAERSKVFDLIVSRLETFYAEHRSWDNFDGNEIGKLAMKDGCYFTLFDNNGKLIWTSEHIISARNDSEVVHRSWRNIYPVNYKNQMQGKVYIVQFTDSIFTPKDINFKDSVLSYILISLIAALLLSLPFILYFSSRLSSPIAYLQKKAENMIKGDLTTEIKVPSSTSEIVTLAISLDRLRKSLLQQEDLRKQLASNISHELRTPLNVIQNQLEAIIDGIFEPTPERLDGLLQEVIRLTSLVGELEKITTIESNNFIPDIKDVKLASVIENVCSTFEAAFQRKNIKLITNLQKGIIVKAQEDKLIQLIINIINNALKYTDSGSVTVSTYMQNDHAVFEVKDTGVGLSEDDKIKIFERFYRVEKSRNRNTGGAGLGLSIVKNIADAHGWEIEVESDGKSGTTFKINF</sequence>
<dbReference type="PANTHER" id="PTHR45528">
    <property type="entry name" value="SENSOR HISTIDINE KINASE CPXA"/>
    <property type="match status" value="1"/>
</dbReference>
<dbReference type="SMART" id="SM00388">
    <property type="entry name" value="HisKA"/>
    <property type="match status" value="1"/>
</dbReference>
<dbReference type="InterPro" id="IPR050398">
    <property type="entry name" value="HssS/ArlS-like"/>
</dbReference>
<evidence type="ECO:0000256" key="13">
    <source>
        <dbReference type="ARBA" id="ARBA00023136"/>
    </source>
</evidence>
<dbReference type="GO" id="GO:0000155">
    <property type="term" value="F:phosphorelay sensor kinase activity"/>
    <property type="evidence" value="ECO:0007669"/>
    <property type="project" value="InterPro"/>
</dbReference>
<keyword evidence="13 14" id="KW-0472">Membrane</keyword>
<comment type="caution">
    <text evidence="17">The sequence shown here is derived from an EMBL/GenBank/DDBJ whole genome shotgun (WGS) entry which is preliminary data.</text>
</comment>
<protein>
    <recommendedName>
        <fullName evidence="3">histidine kinase</fullName>
        <ecNumber evidence="3">2.7.13.3</ecNumber>
    </recommendedName>
</protein>
<dbReference type="InterPro" id="IPR003661">
    <property type="entry name" value="HisK_dim/P_dom"/>
</dbReference>
<dbReference type="PANTHER" id="PTHR45528:SF1">
    <property type="entry name" value="SENSOR HISTIDINE KINASE CPXA"/>
    <property type="match status" value="1"/>
</dbReference>
<dbReference type="PRINTS" id="PR00344">
    <property type="entry name" value="BCTRLSENSOR"/>
</dbReference>
<evidence type="ECO:0000256" key="10">
    <source>
        <dbReference type="ARBA" id="ARBA00022840"/>
    </source>
</evidence>
<proteinExistence type="predicted"/>
<keyword evidence="10" id="KW-0067">ATP-binding</keyword>
<feature type="transmembrane region" description="Helical" evidence="14">
    <location>
        <begin position="9"/>
        <end position="28"/>
    </location>
</feature>
<evidence type="ECO:0000259" key="15">
    <source>
        <dbReference type="PROSITE" id="PS50109"/>
    </source>
</evidence>
<reference evidence="17" key="1">
    <citation type="journal article" date="2021" name="PeerJ">
        <title>Extensive microbial diversity within the chicken gut microbiome revealed by metagenomics and culture.</title>
        <authorList>
            <person name="Gilroy R."/>
            <person name="Ravi A."/>
            <person name="Getino M."/>
            <person name="Pursley I."/>
            <person name="Horton D.L."/>
            <person name="Alikhan N.F."/>
            <person name="Baker D."/>
            <person name="Gharbi K."/>
            <person name="Hall N."/>
            <person name="Watson M."/>
            <person name="Adriaenssens E.M."/>
            <person name="Foster-Nyarko E."/>
            <person name="Jarju S."/>
            <person name="Secka A."/>
            <person name="Antonio M."/>
            <person name="Oren A."/>
            <person name="Chaudhuri R.R."/>
            <person name="La Ragione R."/>
            <person name="Hildebrand F."/>
            <person name="Pallen M.J."/>
        </authorList>
    </citation>
    <scope>NUCLEOTIDE SEQUENCE</scope>
    <source>
        <strain evidence="17">ChiW4-1371</strain>
    </source>
</reference>
<organism evidence="17 18">
    <name type="scientific">Candidatus Mucispirillum faecigallinarum</name>
    <dbReference type="NCBI Taxonomy" id="2838699"/>
    <lineage>
        <taxon>Bacteria</taxon>
        <taxon>Pseudomonadati</taxon>
        <taxon>Deferribacterota</taxon>
        <taxon>Deferribacteres</taxon>
        <taxon>Deferribacterales</taxon>
        <taxon>Mucispirillaceae</taxon>
        <taxon>Mucispirillum</taxon>
    </lineage>
</organism>
<dbReference type="GO" id="GO:0005524">
    <property type="term" value="F:ATP binding"/>
    <property type="evidence" value="ECO:0007669"/>
    <property type="project" value="UniProtKB-KW"/>
</dbReference>
<dbReference type="SUPFAM" id="SSF158472">
    <property type="entry name" value="HAMP domain-like"/>
    <property type="match status" value="1"/>
</dbReference>
<dbReference type="Gene3D" id="3.30.565.10">
    <property type="entry name" value="Histidine kinase-like ATPase, C-terminal domain"/>
    <property type="match status" value="1"/>
</dbReference>
<evidence type="ECO:0000256" key="9">
    <source>
        <dbReference type="ARBA" id="ARBA00022777"/>
    </source>
</evidence>
<dbReference type="EMBL" id="DXAQ01000067">
    <property type="protein sequence ID" value="HIZ89137.1"/>
    <property type="molecule type" value="Genomic_DNA"/>
</dbReference>
<dbReference type="SMART" id="SM00304">
    <property type="entry name" value="HAMP"/>
    <property type="match status" value="1"/>
</dbReference>
<comment type="subcellular location">
    <subcellularLocation>
        <location evidence="2">Cell membrane</location>
        <topology evidence="2">Multi-pass membrane protein</topology>
    </subcellularLocation>
</comment>